<dbReference type="EMBL" id="FO082872">
    <property type="protein sequence ID" value="SJK86030.1"/>
    <property type="molecule type" value="Genomic_DNA"/>
</dbReference>
<reference evidence="2 3" key="2">
    <citation type="journal article" date="2013" name="PLoS ONE">
        <title>Whole genome mapping and re-organization of the nuclear and mitochondrial genomes of Babesia microti isolates.</title>
        <authorList>
            <person name="Cornillot E."/>
            <person name="Dassouli A."/>
            <person name="Garg A."/>
            <person name="Pachikara N."/>
            <person name="Randazzo S."/>
            <person name="Depoix D."/>
            <person name="Carcy B."/>
            <person name="Delbecq S."/>
            <person name="Frutos R."/>
            <person name="Silva J.C."/>
            <person name="Sutton R."/>
            <person name="Krause P.J."/>
            <person name="Mamoun C.B."/>
        </authorList>
    </citation>
    <scope>NUCLEOTIDE SEQUENCE [LARGE SCALE GENOMIC DNA]</scope>
    <source>
        <strain evidence="2 3">RI</strain>
    </source>
</reference>
<dbReference type="GeneID" id="33043655"/>
<reference evidence="2 3" key="1">
    <citation type="journal article" date="2012" name="Nucleic Acids Res.">
        <title>Sequencing of the smallest Apicomplexan genome from the human pathogen Babesia microti.</title>
        <authorList>
            <person name="Cornillot E."/>
            <person name="Hadj-Kaddour K."/>
            <person name="Dassouli A."/>
            <person name="Noel B."/>
            <person name="Ranwez V."/>
            <person name="Vacherie B."/>
            <person name="Augagneur Y."/>
            <person name="Bres V."/>
            <person name="Duclos A."/>
            <person name="Randazzo S."/>
            <person name="Carcy B."/>
            <person name="Debierre-Grockiego F."/>
            <person name="Delbecq S."/>
            <person name="Moubri-Menage K."/>
            <person name="Shams-Eldin H."/>
            <person name="Usmani-Brown S."/>
            <person name="Bringaud F."/>
            <person name="Wincker P."/>
            <person name="Vivares C.P."/>
            <person name="Schwarz R.T."/>
            <person name="Schetters T.P."/>
            <person name="Krause P.J."/>
            <person name="Gorenflot A."/>
            <person name="Berry V."/>
            <person name="Barbe V."/>
            <person name="Ben Mamoun C."/>
        </authorList>
    </citation>
    <scope>NUCLEOTIDE SEQUENCE [LARGE SCALE GENOMIC DNA]</scope>
    <source>
        <strain evidence="2 3">RI</strain>
    </source>
</reference>
<accession>A0A1R4AAL2</accession>
<keyword evidence="1" id="KW-1133">Transmembrane helix</keyword>
<dbReference type="Proteomes" id="UP000002899">
    <property type="component" value="Chromosome II"/>
</dbReference>
<evidence type="ECO:0000313" key="2">
    <source>
        <dbReference type="EMBL" id="SJK86030.1"/>
    </source>
</evidence>
<evidence type="ECO:0000256" key="1">
    <source>
        <dbReference type="SAM" id="Phobius"/>
    </source>
</evidence>
<dbReference type="AlphaFoldDB" id="A0A1R4AAL2"/>
<sequence>MDIQSESIEEGNGCLTRLELALIIILVILLLGGAVAGFYYFSGYCRAPVDISYSPKIG</sequence>
<dbReference type="RefSeq" id="XP_021338228.1">
    <property type="nucleotide sequence ID" value="XM_021481604.1"/>
</dbReference>
<keyword evidence="3" id="KW-1185">Reference proteome</keyword>
<gene>
    <name evidence="2" type="ORF">BMR1_02g02686</name>
</gene>
<proteinExistence type="predicted"/>
<dbReference type="KEGG" id="bmic:BMR1_02g02686"/>
<keyword evidence="1" id="KW-0472">Membrane</keyword>
<protein>
    <submittedName>
        <fullName evidence="2">Uncharacterized protein</fullName>
    </submittedName>
</protein>
<evidence type="ECO:0000313" key="3">
    <source>
        <dbReference type="Proteomes" id="UP000002899"/>
    </source>
</evidence>
<keyword evidence="1" id="KW-0812">Transmembrane</keyword>
<reference evidence="2 3" key="3">
    <citation type="journal article" date="2016" name="Sci. Rep.">
        <title>Genome-wide diversity and gene expression profiling of Babesia microti isolates identify polymorphic genes that mediate host-pathogen interactions.</title>
        <authorList>
            <person name="Silva J.C."/>
            <person name="Cornillot E."/>
            <person name="McCracken C."/>
            <person name="Usmani-Brown S."/>
            <person name="Dwivedi A."/>
            <person name="Ifeonu O.O."/>
            <person name="Crabtree J."/>
            <person name="Gotia H.T."/>
            <person name="Virji A.Z."/>
            <person name="Reynes C."/>
            <person name="Colinge J."/>
            <person name="Kumar V."/>
            <person name="Lawres L."/>
            <person name="Pazzi J.E."/>
            <person name="Pablo J.V."/>
            <person name="Hung C."/>
            <person name="Brancato J."/>
            <person name="Kumari P."/>
            <person name="Orvis J."/>
            <person name="Tretina K."/>
            <person name="Chibucos M."/>
            <person name="Ott S."/>
            <person name="Sadzewicz L."/>
            <person name="Sengamalay N."/>
            <person name="Shetty A.C."/>
            <person name="Su Q."/>
            <person name="Tallon L."/>
            <person name="Fraser C.M."/>
            <person name="Frutos R."/>
            <person name="Molina D.M."/>
            <person name="Krause P.J."/>
            <person name="Ben Mamoun C."/>
        </authorList>
    </citation>
    <scope>NUCLEOTIDE SEQUENCE [LARGE SCALE GENOMIC DNA]</scope>
    <source>
        <strain evidence="2 3">RI</strain>
    </source>
</reference>
<organism evidence="2 3">
    <name type="scientific">Babesia microti (strain RI)</name>
    <dbReference type="NCBI Taxonomy" id="1133968"/>
    <lineage>
        <taxon>Eukaryota</taxon>
        <taxon>Sar</taxon>
        <taxon>Alveolata</taxon>
        <taxon>Apicomplexa</taxon>
        <taxon>Aconoidasida</taxon>
        <taxon>Piroplasmida</taxon>
        <taxon>Babesiidae</taxon>
        <taxon>Babesia</taxon>
    </lineage>
</organism>
<name>A0A1R4AAL2_BABMR</name>
<dbReference type="VEuPathDB" id="PiroplasmaDB:BMR1_02g02686"/>
<feature type="transmembrane region" description="Helical" evidence="1">
    <location>
        <begin position="20"/>
        <end position="41"/>
    </location>
</feature>